<dbReference type="InterPro" id="IPR052196">
    <property type="entry name" value="Bact_Kbp"/>
</dbReference>
<protein>
    <submittedName>
        <fullName evidence="3">Uncharacterized protein with LysM domain protein</fullName>
    </submittedName>
</protein>
<evidence type="ECO:0000259" key="2">
    <source>
        <dbReference type="PROSITE" id="PS51782"/>
    </source>
</evidence>
<evidence type="ECO:0000256" key="1">
    <source>
        <dbReference type="SAM" id="SignalP"/>
    </source>
</evidence>
<dbReference type="PATRIC" id="fig|1265313.6.peg.928"/>
<keyword evidence="1" id="KW-0732">Signal</keyword>
<reference evidence="3 4" key="1">
    <citation type="journal article" date="2014" name="Genome Announc.">
        <title>Genome Sequence of Gammaproteobacterial Pseudohaliea rubra Type Strain DSM 19751, Isolated from Coastal Seawater of the Mediterranean Sea.</title>
        <authorList>
            <person name="Spring S."/>
            <person name="Fiebig A."/>
            <person name="Riedel T."/>
            <person name="Goker M."/>
            <person name="Klenk H.P."/>
        </authorList>
    </citation>
    <scope>NUCLEOTIDE SEQUENCE [LARGE SCALE GENOMIC DNA]</scope>
    <source>
        <strain evidence="3 4">DSM 19751</strain>
    </source>
</reference>
<feature type="domain" description="LysM" evidence="2">
    <location>
        <begin position="25"/>
        <end position="73"/>
    </location>
</feature>
<feature type="chain" id="PRO_5001912067" evidence="1">
    <location>
        <begin position="17"/>
        <end position="335"/>
    </location>
</feature>
<dbReference type="STRING" id="1265313.HRUBRA_00942"/>
<name>A0A095VSH5_9GAMM</name>
<dbReference type="PANTHER" id="PTHR34700">
    <property type="entry name" value="POTASSIUM BINDING PROTEIN KBP"/>
    <property type="match status" value="1"/>
</dbReference>
<dbReference type="PANTHER" id="PTHR34700:SF4">
    <property type="entry name" value="PHAGE-LIKE ELEMENT PBSX PROTEIN XKDP"/>
    <property type="match status" value="1"/>
</dbReference>
<dbReference type="CDD" id="cd00118">
    <property type="entry name" value="LysM"/>
    <property type="match status" value="1"/>
</dbReference>
<dbReference type="InterPro" id="IPR018392">
    <property type="entry name" value="LysM"/>
</dbReference>
<keyword evidence="4" id="KW-1185">Reference proteome</keyword>
<dbReference type="AlphaFoldDB" id="A0A095VSH5"/>
<evidence type="ECO:0000313" key="4">
    <source>
        <dbReference type="Proteomes" id="UP000029640"/>
    </source>
</evidence>
<proteinExistence type="predicted"/>
<gene>
    <name evidence="3" type="ORF">HRUBRA_00942</name>
</gene>
<accession>A0A095VSH5</accession>
<dbReference type="InterPro" id="IPR036779">
    <property type="entry name" value="LysM_dom_sf"/>
</dbReference>
<dbReference type="Gene3D" id="3.10.350.10">
    <property type="entry name" value="LysM domain"/>
    <property type="match status" value="1"/>
</dbReference>
<dbReference type="SMART" id="SM00257">
    <property type="entry name" value="LysM"/>
    <property type="match status" value="1"/>
</dbReference>
<dbReference type="Pfam" id="PF01476">
    <property type="entry name" value="LysM"/>
    <property type="match status" value="1"/>
</dbReference>
<sequence length="335" mass="37129">MLLALLLGIVAPPAAALELAEGAPETYVVRKGDTLWGIAGMYLDEPWLWPELWDVNPQIDNPHLIFPGDQLYLSWVDGKPRLAVRRGRDVKLTPNMRVSQRDLAIPVIPLDQIGAFLRRHRILNAEQLDNAAYVVAASEERLISAAGDRVYGRGHFPDGERSYGIYRAGDVYRDPLTLEILGYQGKDIGDAQLLSSNRDEVTELEVTRVTEEVRITDRLLPLEERILDATFQPRAPAVNLDNAFMIAVDGGVSQIGTTDIVVLNKGARDGLERGHVLAIYKAGAMQFDEIARDNVRLPDVRAGLAMVFEVSEKASYALVLKASRVLKVMDKVKNP</sequence>
<dbReference type="Proteomes" id="UP000029640">
    <property type="component" value="Unassembled WGS sequence"/>
</dbReference>
<evidence type="ECO:0000313" key="3">
    <source>
        <dbReference type="EMBL" id="KGE04417.1"/>
    </source>
</evidence>
<dbReference type="PROSITE" id="PS51782">
    <property type="entry name" value="LYSM"/>
    <property type="match status" value="1"/>
</dbReference>
<dbReference type="HOGENOM" id="CLU_050533_1_1_6"/>
<organism evidence="3 4">
    <name type="scientific">Pseudohaliea rubra DSM 19751</name>
    <dbReference type="NCBI Taxonomy" id="1265313"/>
    <lineage>
        <taxon>Bacteria</taxon>
        <taxon>Pseudomonadati</taxon>
        <taxon>Pseudomonadota</taxon>
        <taxon>Gammaproteobacteria</taxon>
        <taxon>Cellvibrionales</taxon>
        <taxon>Halieaceae</taxon>
        <taxon>Pseudohaliea</taxon>
    </lineage>
</organism>
<comment type="caution">
    <text evidence="3">The sequence shown here is derived from an EMBL/GenBank/DDBJ whole genome shotgun (WGS) entry which is preliminary data.</text>
</comment>
<dbReference type="SUPFAM" id="SSF54106">
    <property type="entry name" value="LysM domain"/>
    <property type="match status" value="1"/>
</dbReference>
<dbReference type="EMBL" id="AUVB01000026">
    <property type="protein sequence ID" value="KGE04417.1"/>
    <property type="molecule type" value="Genomic_DNA"/>
</dbReference>
<dbReference type="eggNOG" id="COG1652">
    <property type="taxonomic scope" value="Bacteria"/>
</dbReference>
<feature type="signal peptide" evidence="1">
    <location>
        <begin position="1"/>
        <end position="16"/>
    </location>
</feature>